<sequence>MTALEYTSSSLALNMLRQIGIPLKVRNRLDSIAWYRFWRVETVHDDDDYGGGLQEGDTRRVLRACLAAKRQQQQQQPFGYVYRVYPLTRVHYQFSGWHK</sequence>
<comment type="caution">
    <text evidence="1">The sequence shown here is derived from an EMBL/GenBank/DDBJ whole genome shotgun (WGS) entry which is preliminary data.</text>
</comment>
<evidence type="ECO:0000313" key="2">
    <source>
        <dbReference type="Proteomes" id="UP001258017"/>
    </source>
</evidence>
<evidence type="ECO:0000313" key="1">
    <source>
        <dbReference type="EMBL" id="KAK2580831.1"/>
    </source>
</evidence>
<dbReference type="EMBL" id="JAIFRP010000045">
    <property type="protein sequence ID" value="KAK2580831.1"/>
    <property type="molecule type" value="Genomic_DNA"/>
</dbReference>
<proteinExistence type="predicted"/>
<accession>A0AAD9VN25</accession>
<name>A0AAD9VN25_9HYME</name>
<reference evidence="1" key="1">
    <citation type="submission" date="2021-08" db="EMBL/GenBank/DDBJ databases">
        <authorList>
            <person name="Misof B."/>
            <person name="Oliver O."/>
            <person name="Podsiadlowski L."/>
            <person name="Donath A."/>
            <person name="Peters R."/>
            <person name="Mayer C."/>
            <person name="Rust J."/>
            <person name="Gunkel S."/>
            <person name="Lesny P."/>
            <person name="Martin S."/>
            <person name="Oeyen J.P."/>
            <person name="Petersen M."/>
            <person name="Panagiotis P."/>
            <person name="Wilbrandt J."/>
            <person name="Tanja T."/>
        </authorList>
    </citation>
    <scope>NUCLEOTIDE SEQUENCE</scope>
    <source>
        <strain evidence="1">GBR_01_08_01A</strain>
        <tissue evidence="1">Thorax + abdomen</tissue>
    </source>
</reference>
<protein>
    <submittedName>
        <fullName evidence="1">Uncharacterized protein</fullName>
    </submittedName>
</protein>
<dbReference type="AlphaFoldDB" id="A0AAD9VN25"/>
<gene>
    <name evidence="1" type="ORF">KPH14_005913</name>
</gene>
<dbReference type="Proteomes" id="UP001258017">
    <property type="component" value="Unassembled WGS sequence"/>
</dbReference>
<organism evidence="1 2">
    <name type="scientific">Odynerus spinipes</name>
    <dbReference type="NCBI Taxonomy" id="1348599"/>
    <lineage>
        <taxon>Eukaryota</taxon>
        <taxon>Metazoa</taxon>
        <taxon>Ecdysozoa</taxon>
        <taxon>Arthropoda</taxon>
        <taxon>Hexapoda</taxon>
        <taxon>Insecta</taxon>
        <taxon>Pterygota</taxon>
        <taxon>Neoptera</taxon>
        <taxon>Endopterygota</taxon>
        <taxon>Hymenoptera</taxon>
        <taxon>Apocrita</taxon>
        <taxon>Aculeata</taxon>
        <taxon>Vespoidea</taxon>
        <taxon>Vespidae</taxon>
        <taxon>Eumeninae</taxon>
        <taxon>Odynerus</taxon>
    </lineage>
</organism>
<keyword evidence="2" id="KW-1185">Reference proteome</keyword>
<reference evidence="1" key="2">
    <citation type="journal article" date="2023" name="Commun. Biol.">
        <title>Intrasexual cuticular hydrocarbon dimorphism in a wasp sheds light on hydrocarbon biosynthesis genes in Hymenoptera.</title>
        <authorList>
            <person name="Moris V.C."/>
            <person name="Podsiadlowski L."/>
            <person name="Martin S."/>
            <person name="Oeyen J.P."/>
            <person name="Donath A."/>
            <person name="Petersen M."/>
            <person name="Wilbrandt J."/>
            <person name="Misof B."/>
            <person name="Liedtke D."/>
            <person name="Thamm M."/>
            <person name="Scheiner R."/>
            <person name="Schmitt T."/>
            <person name="Niehuis O."/>
        </authorList>
    </citation>
    <scope>NUCLEOTIDE SEQUENCE</scope>
    <source>
        <strain evidence="1">GBR_01_08_01A</strain>
    </source>
</reference>